<reference evidence="4 5" key="1">
    <citation type="journal article" date="2015" name="Genome Announc.">
        <title>Expanding the biotechnology potential of lactobacilli through comparative genomics of 213 strains and associated genera.</title>
        <authorList>
            <person name="Sun Z."/>
            <person name="Harris H.M."/>
            <person name="McCann A."/>
            <person name="Guo C."/>
            <person name="Argimon S."/>
            <person name="Zhang W."/>
            <person name="Yang X."/>
            <person name="Jeffery I.B."/>
            <person name="Cooney J.C."/>
            <person name="Kagawa T.F."/>
            <person name="Liu W."/>
            <person name="Song Y."/>
            <person name="Salvetti E."/>
            <person name="Wrobel A."/>
            <person name="Rasinkangas P."/>
            <person name="Parkhill J."/>
            <person name="Rea M.C."/>
            <person name="O'Sullivan O."/>
            <person name="Ritari J."/>
            <person name="Douillard F.P."/>
            <person name="Paul Ross R."/>
            <person name="Yang R."/>
            <person name="Briner A.E."/>
            <person name="Felis G.E."/>
            <person name="de Vos W.M."/>
            <person name="Barrangou R."/>
            <person name="Klaenhammer T.R."/>
            <person name="Caufield P.W."/>
            <person name="Cui Y."/>
            <person name="Zhang H."/>
            <person name="O'Toole P.W."/>
        </authorList>
    </citation>
    <scope>NUCLEOTIDE SEQUENCE [LARGE SCALE GENOMIC DNA]</scope>
    <source>
        <strain evidence="4 5">DSM 15638</strain>
    </source>
</reference>
<proteinExistence type="inferred from homology"/>
<dbReference type="Gene3D" id="3.90.25.10">
    <property type="entry name" value="UDP-galactose 4-epimerase, domain 1"/>
    <property type="match status" value="1"/>
</dbReference>
<dbReference type="RefSeq" id="WP_057974376.1">
    <property type="nucleotide sequence ID" value="NZ_AZDI01000007.1"/>
</dbReference>
<dbReference type="NCBIfam" id="TIGR01214">
    <property type="entry name" value="rmlD"/>
    <property type="match status" value="1"/>
</dbReference>
<sequence>MILITGARGQLGSELRYLLDELGTEYVATGTNELDITDAMAVSRFVSELKPDVIYHTAAYTAVDKAEDEGKKLNFEVNVDGTKNVATAAEKVGATFVYISTDYVFDGQLKDAEYEVDDTPKPNNEYGRAKLLGEESVMNNVSKKFLIRTAWVYGNYGSNFVFTMKKLAKLHSTLSIVDDQHGRPTWTRTLAEFMVYLVANEGADNVPYGIYHLTNDSDKGGITWFDFASEILKDSDTEIVPVSSDMFPQKAKRPKYSVMSLSKAKKTGFEISTWKDALMGMQNQID</sequence>
<dbReference type="Pfam" id="PF04321">
    <property type="entry name" value="RmlD_sub_bind"/>
    <property type="match status" value="1"/>
</dbReference>
<dbReference type="GO" id="GO:0005829">
    <property type="term" value="C:cytosol"/>
    <property type="evidence" value="ECO:0007669"/>
    <property type="project" value="TreeGrafter"/>
</dbReference>
<keyword evidence="5" id="KW-1185">Reference proteome</keyword>
<feature type="domain" description="RmlD-like substrate binding" evidence="3">
    <location>
        <begin position="2"/>
        <end position="283"/>
    </location>
</feature>
<dbReference type="Gene3D" id="3.40.50.720">
    <property type="entry name" value="NAD(P)-binding Rossmann-like Domain"/>
    <property type="match status" value="1"/>
</dbReference>
<dbReference type="Proteomes" id="UP000051450">
    <property type="component" value="Unassembled WGS sequence"/>
</dbReference>
<dbReference type="InterPro" id="IPR029903">
    <property type="entry name" value="RmlD-like-bd"/>
</dbReference>
<evidence type="ECO:0000313" key="5">
    <source>
        <dbReference type="Proteomes" id="UP000051450"/>
    </source>
</evidence>
<protein>
    <recommendedName>
        <fullName evidence="2">dTDP-4-dehydrorhamnose reductase</fullName>
        <ecNumber evidence="2">1.1.1.133</ecNumber>
    </recommendedName>
</protein>
<dbReference type="UniPathway" id="UPA00124"/>
<name>A0A0R1HQ20_9LACO</name>
<dbReference type="PATRIC" id="fig|1423719.4.peg.1342"/>
<evidence type="ECO:0000256" key="1">
    <source>
        <dbReference type="ARBA" id="ARBA00010944"/>
    </source>
</evidence>
<dbReference type="PANTHER" id="PTHR10491:SF4">
    <property type="entry name" value="METHIONINE ADENOSYLTRANSFERASE 2 SUBUNIT BETA"/>
    <property type="match status" value="1"/>
</dbReference>
<dbReference type="EMBL" id="AZDI01000007">
    <property type="protein sequence ID" value="KRK45505.1"/>
    <property type="molecule type" value="Genomic_DNA"/>
</dbReference>
<comment type="caution">
    <text evidence="4">The sequence shown here is derived from an EMBL/GenBank/DDBJ whole genome shotgun (WGS) entry which is preliminary data.</text>
</comment>
<dbReference type="SUPFAM" id="SSF51735">
    <property type="entry name" value="NAD(P)-binding Rossmann-fold domains"/>
    <property type="match status" value="1"/>
</dbReference>
<dbReference type="FunFam" id="3.40.50.720:FF:000159">
    <property type="entry name" value="dTDP-4-dehydrorhamnose reductase"/>
    <property type="match status" value="1"/>
</dbReference>
<dbReference type="AlphaFoldDB" id="A0A0R1HQ20"/>
<comment type="similarity">
    <text evidence="1 2">Belongs to the dTDP-4-dehydrorhamnose reductase family.</text>
</comment>
<dbReference type="EC" id="1.1.1.133" evidence="2"/>
<gene>
    <name evidence="4" type="ORF">FC66_GL001320</name>
</gene>
<keyword evidence="2" id="KW-0560">Oxidoreductase</keyword>
<evidence type="ECO:0000313" key="4">
    <source>
        <dbReference type="EMBL" id="KRK45505.1"/>
    </source>
</evidence>
<dbReference type="GO" id="GO:0008831">
    <property type="term" value="F:dTDP-4-dehydrorhamnose reductase activity"/>
    <property type="evidence" value="ECO:0007669"/>
    <property type="project" value="UniProtKB-EC"/>
</dbReference>
<dbReference type="InterPro" id="IPR005913">
    <property type="entry name" value="dTDP_dehydrorham_reduct"/>
</dbReference>
<dbReference type="GO" id="GO:0019305">
    <property type="term" value="P:dTDP-rhamnose biosynthetic process"/>
    <property type="evidence" value="ECO:0007669"/>
    <property type="project" value="UniProtKB-UniPathway"/>
</dbReference>
<accession>A0A0R1HQ20</accession>
<dbReference type="PANTHER" id="PTHR10491">
    <property type="entry name" value="DTDP-4-DEHYDRORHAMNOSE REDUCTASE"/>
    <property type="match status" value="1"/>
</dbReference>
<evidence type="ECO:0000256" key="2">
    <source>
        <dbReference type="RuleBase" id="RU364082"/>
    </source>
</evidence>
<dbReference type="STRING" id="1423719.FC66_GL001320"/>
<keyword evidence="2" id="KW-0521">NADP</keyword>
<comment type="function">
    <text evidence="2">Catalyzes the reduction of dTDP-6-deoxy-L-lyxo-4-hexulose to yield dTDP-L-rhamnose.</text>
</comment>
<dbReference type="InterPro" id="IPR036291">
    <property type="entry name" value="NAD(P)-bd_dom_sf"/>
</dbReference>
<dbReference type="CDD" id="cd05254">
    <property type="entry name" value="dTDP_HR_like_SDR_e"/>
    <property type="match status" value="1"/>
</dbReference>
<dbReference type="OrthoDB" id="9803892at2"/>
<evidence type="ECO:0000259" key="3">
    <source>
        <dbReference type="Pfam" id="PF04321"/>
    </source>
</evidence>
<organism evidence="4 5">
    <name type="scientific">Dellaglioa algida DSM 15638</name>
    <dbReference type="NCBI Taxonomy" id="1423719"/>
    <lineage>
        <taxon>Bacteria</taxon>
        <taxon>Bacillati</taxon>
        <taxon>Bacillota</taxon>
        <taxon>Bacilli</taxon>
        <taxon>Lactobacillales</taxon>
        <taxon>Lactobacillaceae</taxon>
        <taxon>Dellaglioa</taxon>
    </lineage>
</organism>
<comment type="pathway">
    <text evidence="2">Carbohydrate biosynthesis; dTDP-L-rhamnose biosynthesis.</text>
</comment>